<name>W2W3V0_PHYNI</name>
<reference evidence="2 3" key="1">
    <citation type="submission" date="2013-11" db="EMBL/GenBank/DDBJ databases">
        <title>The Genome Sequence of Phytophthora parasitica CJ01A1.</title>
        <authorList>
            <consortium name="The Broad Institute Genomics Platform"/>
            <person name="Russ C."/>
            <person name="Tyler B."/>
            <person name="Panabieres F."/>
            <person name="Shan W."/>
            <person name="Tripathy S."/>
            <person name="Grunwald N."/>
            <person name="Machado M."/>
            <person name="Johnson C.S."/>
            <person name="Walker B."/>
            <person name="Young S.K."/>
            <person name="Zeng Q."/>
            <person name="Gargeya S."/>
            <person name="Fitzgerald M."/>
            <person name="Haas B."/>
            <person name="Abouelleil A."/>
            <person name="Allen A.W."/>
            <person name="Alvarado L."/>
            <person name="Arachchi H.M."/>
            <person name="Berlin A.M."/>
            <person name="Chapman S.B."/>
            <person name="Gainer-Dewar J."/>
            <person name="Goldberg J."/>
            <person name="Griggs A."/>
            <person name="Gujja S."/>
            <person name="Hansen M."/>
            <person name="Howarth C."/>
            <person name="Imamovic A."/>
            <person name="Ireland A."/>
            <person name="Larimer J."/>
            <person name="McCowan C."/>
            <person name="Murphy C."/>
            <person name="Pearson M."/>
            <person name="Poon T.W."/>
            <person name="Priest M."/>
            <person name="Roberts A."/>
            <person name="Saif S."/>
            <person name="Shea T."/>
            <person name="Sisk P."/>
            <person name="Sykes S."/>
            <person name="Wortman J."/>
            <person name="Nusbaum C."/>
            <person name="Birren B."/>
        </authorList>
    </citation>
    <scope>NUCLEOTIDE SEQUENCE [LARGE SCALE GENOMIC DNA]</scope>
    <source>
        <strain evidence="2 3">CJ01A1</strain>
    </source>
</reference>
<feature type="non-terminal residue" evidence="2">
    <location>
        <position position="1"/>
    </location>
</feature>
<gene>
    <name evidence="2" type="ORF">F441_18128</name>
</gene>
<dbReference type="EMBL" id="ANIX01003591">
    <property type="protein sequence ID" value="ETP05230.1"/>
    <property type="molecule type" value="Genomic_DNA"/>
</dbReference>
<evidence type="ECO:0000259" key="1">
    <source>
        <dbReference type="Pfam" id="PF21056"/>
    </source>
</evidence>
<dbReference type="Pfam" id="PF21056">
    <property type="entry name" value="ZSWIM1-3_RNaseH-like"/>
    <property type="match status" value="1"/>
</dbReference>
<feature type="domain" description="ZSWIM1/3 RNaseH-like" evidence="1">
    <location>
        <begin position="78"/>
        <end position="196"/>
    </location>
</feature>
<evidence type="ECO:0000313" key="2">
    <source>
        <dbReference type="EMBL" id="ETP05230.1"/>
    </source>
</evidence>
<dbReference type="Proteomes" id="UP000018958">
    <property type="component" value="Unassembled WGS sequence"/>
</dbReference>
<proteinExistence type="predicted"/>
<dbReference type="InterPro" id="IPR048324">
    <property type="entry name" value="ZSWIM1-3_RNaseH-like"/>
</dbReference>
<dbReference type="PANTHER" id="PTHR31569:SF4">
    <property type="entry name" value="SWIM-TYPE DOMAIN-CONTAINING PROTEIN"/>
    <property type="match status" value="1"/>
</dbReference>
<accession>W2W3V0</accession>
<protein>
    <recommendedName>
        <fullName evidence="1">ZSWIM1/3 RNaseH-like domain-containing protein</fullName>
    </recommendedName>
</protein>
<organism evidence="2 3">
    <name type="scientific">Phytophthora nicotianae CJ01A1</name>
    <dbReference type="NCBI Taxonomy" id="1317063"/>
    <lineage>
        <taxon>Eukaryota</taxon>
        <taxon>Sar</taxon>
        <taxon>Stramenopiles</taxon>
        <taxon>Oomycota</taxon>
        <taxon>Peronosporomycetes</taxon>
        <taxon>Peronosporales</taxon>
        <taxon>Peronosporaceae</taxon>
        <taxon>Phytophthora</taxon>
    </lineage>
</organism>
<dbReference type="PANTHER" id="PTHR31569">
    <property type="entry name" value="SWIM-TYPE DOMAIN-CONTAINING PROTEIN"/>
    <property type="match status" value="1"/>
</dbReference>
<dbReference type="InterPro" id="IPR052579">
    <property type="entry name" value="Zinc_finger_SWIM"/>
</dbReference>
<comment type="caution">
    <text evidence="2">The sequence shown here is derived from an EMBL/GenBank/DDBJ whole genome shotgun (WGS) entry which is preliminary data.</text>
</comment>
<evidence type="ECO:0000313" key="3">
    <source>
        <dbReference type="Proteomes" id="UP000018958"/>
    </source>
</evidence>
<dbReference type="AlphaFoldDB" id="W2W3V0"/>
<sequence>YPVNKRVTDPDVLDFVDELVKTGGKPKMILKNLQEKTGKNVTLREVHNLVQRLKARRLGIATVEDRLQAVLRKFCPFRDNTPSIVVTETETTQTTTLQTRQTHRFFKAFPEVLMLDSTHGTNVSKYKLFIFMIEDVFGHARQYVQHALVENESHTCMKEAIGAFKENNPTWDAIRAIMTDKNFRESSLLKRTFPLALPLEEVFTYGDGQIRVLWPQPRYFYRVEDAVDLMVK</sequence>
<dbReference type="OrthoDB" id="126007at2759"/>